<dbReference type="CDD" id="cd08653">
    <property type="entry name" value="FMT_core_like_3"/>
    <property type="match status" value="1"/>
</dbReference>
<dbReference type="InterPro" id="IPR036477">
    <property type="entry name" value="Formyl_transf_N_sf"/>
</dbReference>
<dbReference type="EMBL" id="CP028989">
    <property type="protein sequence ID" value="UUO68740.1"/>
    <property type="molecule type" value="Genomic_DNA"/>
</dbReference>
<dbReference type="Pfam" id="PF00551">
    <property type="entry name" value="Formyl_trans_N"/>
    <property type="match status" value="1"/>
</dbReference>
<keyword evidence="3" id="KW-0808">Transferase</keyword>
<sequence length="265" mass="29336">MRIALLTSTSRRHAYLARRLQERHDLAVIVREQKGLDDAYAGREDADLIADHFRRLAGAEDAFFPDHAWCGVRSETITVDRGGLNTDAVFTELRRAQPEAIAVFGCGLIKAPVLGMLPANRLLNIHQGLSPYYRGSGTNFWPFHDQRPELVGVTLHTIDAGTDTGGIIAHGRPSIDPTDGLHTLGLKSVVVSAELMLDALDALAGGEELTPIPQWAGGTLYRRRDFNGEAIKRVRALEAAGFIAEWLHRRERHETAAVRLIRIER</sequence>
<dbReference type="PANTHER" id="PTHR43369">
    <property type="entry name" value="PHOSPHORIBOSYLGLYCINAMIDE FORMYLTRANSFERASE"/>
    <property type="match status" value="1"/>
</dbReference>
<name>A0AAE9NFD8_9BRAD</name>
<evidence type="ECO:0000256" key="2">
    <source>
        <dbReference type="ARBA" id="ARBA00012254"/>
    </source>
</evidence>
<dbReference type="GO" id="GO:0004644">
    <property type="term" value="F:phosphoribosylglycinamide formyltransferase activity"/>
    <property type="evidence" value="ECO:0007669"/>
    <property type="project" value="UniProtKB-EC"/>
</dbReference>
<dbReference type="EC" id="2.1.2.2" evidence="2"/>
<dbReference type="SUPFAM" id="SSF53328">
    <property type="entry name" value="Formyltransferase"/>
    <property type="match status" value="1"/>
</dbReference>
<evidence type="ECO:0000256" key="3">
    <source>
        <dbReference type="ARBA" id="ARBA00022679"/>
    </source>
</evidence>
<reference evidence="6" key="1">
    <citation type="submission" date="2018-04" db="EMBL/GenBank/DDBJ databases">
        <title>Genomes of Endosymbiotic and Endophytic Bradyrhizobium Publication status.</title>
        <authorList>
            <person name="Guha S."/>
            <person name="Jorrin B."/>
            <person name="Sarkar M."/>
            <person name="Poole P.S."/>
            <person name="DasGupta M."/>
        </authorList>
    </citation>
    <scope>NUCLEOTIDE SEQUENCE</scope>
    <source>
        <strain evidence="6">WBOS16</strain>
    </source>
</reference>
<dbReference type="Gene3D" id="3.40.50.170">
    <property type="entry name" value="Formyl transferase, N-terminal domain"/>
    <property type="match status" value="1"/>
</dbReference>
<evidence type="ECO:0000313" key="6">
    <source>
        <dbReference type="EMBL" id="UUO68740.1"/>
    </source>
</evidence>
<dbReference type="Proteomes" id="UP001058872">
    <property type="component" value="Chromosome"/>
</dbReference>
<accession>A0AAE9NFD8</accession>
<proteinExistence type="predicted"/>
<dbReference type="PANTHER" id="PTHR43369:SF2">
    <property type="entry name" value="PHOSPHORIBOSYLGLYCINAMIDE FORMYLTRANSFERASE"/>
    <property type="match status" value="1"/>
</dbReference>
<evidence type="ECO:0000256" key="1">
    <source>
        <dbReference type="ARBA" id="ARBA00005054"/>
    </source>
</evidence>
<dbReference type="InterPro" id="IPR002376">
    <property type="entry name" value="Formyl_transf_N"/>
</dbReference>
<dbReference type="AlphaFoldDB" id="A0AAE9NFD8"/>
<evidence type="ECO:0000259" key="5">
    <source>
        <dbReference type="Pfam" id="PF00551"/>
    </source>
</evidence>
<gene>
    <name evidence="6" type="ORF">DCM83_28335</name>
</gene>
<protein>
    <recommendedName>
        <fullName evidence="2">phosphoribosylglycinamide formyltransferase 1</fullName>
        <ecNumber evidence="2">2.1.2.2</ecNumber>
    </recommendedName>
</protein>
<evidence type="ECO:0000313" key="7">
    <source>
        <dbReference type="Proteomes" id="UP001058872"/>
    </source>
</evidence>
<evidence type="ECO:0000256" key="4">
    <source>
        <dbReference type="ARBA" id="ARBA00022755"/>
    </source>
</evidence>
<comment type="pathway">
    <text evidence="1">Purine metabolism; IMP biosynthesis via de novo pathway; N(2)-formyl-N(1)-(5-phospho-D-ribosyl)glycinamide from N(1)-(5-phospho-D-ribosyl)glycinamide (10-formyl THF route): step 1/1.</text>
</comment>
<keyword evidence="4" id="KW-0658">Purine biosynthesis</keyword>
<dbReference type="RefSeq" id="WP_257175657.1">
    <property type="nucleotide sequence ID" value="NZ_CP028989.1"/>
</dbReference>
<feature type="domain" description="Formyl transferase N-terminal" evidence="5">
    <location>
        <begin position="80"/>
        <end position="191"/>
    </location>
</feature>
<dbReference type="GO" id="GO:0006189">
    <property type="term" value="P:'de novo' IMP biosynthetic process"/>
    <property type="evidence" value="ECO:0007669"/>
    <property type="project" value="TreeGrafter"/>
</dbReference>
<dbReference type="GO" id="GO:0005829">
    <property type="term" value="C:cytosol"/>
    <property type="evidence" value="ECO:0007669"/>
    <property type="project" value="TreeGrafter"/>
</dbReference>
<organism evidence="6 7">
    <name type="scientific">Bradyrhizobium betae</name>
    <dbReference type="NCBI Taxonomy" id="244734"/>
    <lineage>
        <taxon>Bacteria</taxon>
        <taxon>Pseudomonadati</taxon>
        <taxon>Pseudomonadota</taxon>
        <taxon>Alphaproteobacteria</taxon>
        <taxon>Hyphomicrobiales</taxon>
        <taxon>Nitrobacteraceae</taxon>
        <taxon>Bradyrhizobium</taxon>
    </lineage>
</organism>